<evidence type="ECO:0000259" key="3">
    <source>
        <dbReference type="PROSITE" id="PS50930"/>
    </source>
</evidence>
<dbReference type="SMART" id="SM00448">
    <property type="entry name" value="REC"/>
    <property type="match status" value="1"/>
</dbReference>
<dbReference type="InterPro" id="IPR011006">
    <property type="entry name" value="CheY-like_superfamily"/>
</dbReference>
<dbReference type="Pfam" id="PF04397">
    <property type="entry name" value="LytTR"/>
    <property type="match status" value="1"/>
</dbReference>
<dbReference type="RefSeq" id="WP_162446900.1">
    <property type="nucleotide sequence ID" value="NZ_CP048222.1"/>
</dbReference>
<feature type="domain" description="Response regulatory" evidence="2">
    <location>
        <begin position="4"/>
        <end position="115"/>
    </location>
</feature>
<feature type="modified residue" description="4-aspartylphosphate" evidence="1">
    <location>
        <position position="55"/>
    </location>
</feature>
<evidence type="ECO:0000259" key="2">
    <source>
        <dbReference type="PROSITE" id="PS50110"/>
    </source>
</evidence>
<dbReference type="KEGG" id="rhoz:GXP67_32075"/>
<dbReference type="InterPro" id="IPR046947">
    <property type="entry name" value="LytR-like"/>
</dbReference>
<organism evidence="4 5">
    <name type="scientific">Rhodocytophaga rosea</name>
    <dbReference type="NCBI Taxonomy" id="2704465"/>
    <lineage>
        <taxon>Bacteria</taxon>
        <taxon>Pseudomonadati</taxon>
        <taxon>Bacteroidota</taxon>
        <taxon>Cytophagia</taxon>
        <taxon>Cytophagales</taxon>
        <taxon>Rhodocytophagaceae</taxon>
        <taxon>Rhodocytophaga</taxon>
    </lineage>
</organism>
<dbReference type="AlphaFoldDB" id="A0A6C0GSM4"/>
<dbReference type="Gene3D" id="3.40.50.2300">
    <property type="match status" value="1"/>
</dbReference>
<dbReference type="GO" id="GO:0003677">
    <property type="term" value="F:DNA binding"/>
    <property type="evidence" value="ECO:0007669"/>
    <property type="project" value="InterPro"/>
</dbReference>
<gene>
    <name evidence="4" type="ORF">GXP67_32075</name>
</gene>
<name>A0A6C0GSM4_9BACT</name>
<protein>
    <submittedName>
        <fullName evidence="4">Response regulator transcription factor</fullName>
    </submittedName>
</protein>
<dbReference type="PANTHER" id="PTHR37299">
    <property type="entry name" value="TRANSCRIPTIONAL REGULATOR-RELATED"/>
    <property type="match status" value="1"/>
</dbReference>
<dbReference type="SMART" id="SM00850">
    <property type="entry name" value="LytTR"/>
    <property type="match status" value="1"/>
</dbReference>
<dbReference type="InterPro" id="IPR007492">
    <property type="entry name" value="LytTR_DNA-bd_dom"/>
</dbReference>
<dbReference type="GO" id="GO:0000156">
    <property type="term" value="F:phosphorelay response regulator activity"/>
    <property type="evidence" value="ECO:0007669"/>
    <property type="project" value="InterPro"/>
</dbReference>
<reference evidence="4 5" key="1">
    <citation type="submission" date="2020-01" db="EMBL/GenBank/DDBJ databases">
        <authorList>
            <person name="Kim M.K."/>
        </authorList>
    </citation>
    <scope>NUCLEOTIDE SEQUENCE [LARGE SCALE GENOMIC DNA]</scope>
    <source>
        <strain evidence="4 5">172606-1</strain>
    </source>
</reference>
<accession>A0A6C0GSM4</accession>
<dbReference type="InterPro" id="IPR001789">
    <property type="entry name" value="Sig_transdc_resp-reg_receiver"/>
</dbReference>
<evidence type="ECO:0000313" key="4">
    <source>
        <dbReference type="EMBL" id="QHT70957.1"/>
    </source>
</evidence>
<proteinExistence type="predicted"/>
<evidence type="ECO:0000256" key="1">
    <source>
        <dbReference type="PROSITE-ProRule" id="PRU00169"/>
    </source>
</evidence>
<sequence>MKYRYLIVDDEPLARKLVLAHTSKIEGLELAGECEDAIVAGNMLRSKPVDLLFLDIQLPEINGLKLMGTLKNPPAVIITTAYRDFAPEAFDLDVIDYLLKPIAFERLMKAVNKFFDRKAIVSHFSTGQEEQKAFIYLKAERKSHKVYMEDILYVESLDDYVKVHLHNQMLITRENISQLEQKLPAEAFVRIHRSFIVAVKAVSCISLEGVEVKGKRLPFGRVYKHSALAGLKFK</sequence>
<dbReference type="PROSITE" id="PS50930">
    <property type="entry name" value="HTH_LYTTR"/>
    <property type="match status" value="1"/>
</dbReference>
<keyword evidence="5" id="KW-1185">Reference proteome</keyword>
<keyword evidence="1" id="KW-0597">Phosphoprotein</keyword>
<dbReference type="EMBL" id="CP048222">
    <property type="protein sequence ID" value="QHT70957.1"/>
    <property type="molecule type" value="Genomic_DNA"/>
</dbReference>
<dbReference type="SUPFAM" id="SSF52172">
    <property type="entry name" value="CheY-like"/>
    <property type="match status" value="1"/>
</dbReference>
<dbReference type="Gene3D" id="2.40.50.1020">
    <property type="entry name" value="LytTr DNA-binding domain"/>
    <property type="match status" value="1"/>
</dbReference>
<dbReference type="Proteomes" id="UP000480178">
    <property type="component" value="Chromosome"/>
</dbReference>
<dbReference type="PANTHER" id="PTHR37299:SF1">
    <property type="entry name" value="STAGE 0 SPORULATION PROTEIN A HOMOLOG"/>
    <property type="match status" value="1"/>
</dbReference>
<feature type="domain" description="HTH LytTR-type" evidence="3">
    <location>
        <begin position="135"/>
        <end position="202"/>
    </location>
</feature>
<dbReference type="Pfam" id="PF00072">
    <property type="entry name" value="Response_reg"/>
    <property type="match status" value="1"/>
</dbReference>
<evidence type="ECO:0000313" key="5">
    <source>
        <dbReference type="Proteomes" id="UP000480178"/>
    </source>
</evidence>
<dbReference type="PROSITE" id="PS50110">
    <property type="entry name" value="RESPONSE_REGULATORY"/>
    <property type="match status" value="1"/>
</dbReference>